<dbReference type="AlphaFoldDB" id="A0AA38MLP6"/>
<keyword evidence="3" id="KW-1185">Reference proteome</keyword>
<sequence length="668" mass="75448">MSGECYSAKNLSTEHTSKKGYETMVSSAENKCSQLKGQLERMRIMYNNQSEAARNSTARSADASLMKPVGMLDMKNYNFMKSTKKVRQNSQAIRTDHTGAALGTINNIFAGITKPIGLKEFSQPEIHKKLDEKISEQLENVEDPLHGVEEVKINTKSKQSIRVRSKAKFYLRKSKPKVVSITSSTNLKKTKRTPIKLSIEKRHTIGSDIQVNAPKTGVPIMTTRSRKMVLNSKHRVLDCDPSQDTYSSIRRYTPQHADLVEIYHNTAVKETKSSDSDIPKQRNSSKSKKAETDVNLIPPLKIERNENDNQEIVSSSYKNYTQPTISSRMKQAAKYYMNSFNIKTIPFCPVTSTSPSHNIGINIQQVMSMVKSNQPVGRLSPTLAYNIGLAAGKREQNQFPFLVSSIATRSLCLQCPLNRSAVNYQQLQEIAKTIPQEIIEEPEEIEDIPSPDTQSLIITGPSGDVKVKNRKQTVWSANTDEKRCTCVVSKGVGFQQIVNKFNNTISKNSKQFCTVPPVTSVEIKEQKIDNRGGGEESEPTPLQNKEKKLKEVLGKLHEEFEKMTSTYDELAKKTERGNAHPEVLKQLETLDKELNSKEEEIIMVMSLYKEVLALKQQVKTLKERTSRENVSIKSQQTKFNGCKNIATAQLLNKLLQRVQHFQTHYKKK</sequence>
<feature type="compositionally biased region" description="Basic and acidic residues" evidence="1">
    <location>
        <begin position="268"/>
        <end position="280"/>
    </location>
</feature>
<evidence type="ECO:0000313" key="3">
    <source>
        <dbReference type="Proteomes" id="UP001168821"/>
    </source>
</evidence>
<feature type="region of interest" description="Disordered" evidence="1">
    <location>
        <begin position="524"/>
        <end position="543"/>
    </location>
</feature>
<comment type="caution">
    <text evidence="2">The sequence shown here is derived from an EMBL/GenBank/DDBJ whole genome shotgun (WGS) entry which is preliminary data.</text>
</comment>
<evidence type="ECO:0000256" key="1">
    <source>
        <dbReference type="SAM" id="MobiDB-lite"/>
    </source>
</evidence>
<name>A0AA38MLP6_9CUCU</name>
<proteinExistence type="predicted"/>
<feature type="compositionally biased region" description="Basic and acidic residues" evidence="1">
    <location>
        <begin position="524"/>
        <end position="534"/>
    </location>
</feature>
<protein>
    <submittedName>
        <fullName evidence="2">Uncharacterized protein</fullName>
    </submittedName>
</protein>
<dbReference type="Proteomes" id="UP001168821">
    <property type="component" value="Unassembled WGS sequence"/>
</dbReference>
<gene>
    <name evidence="2" type="ORF">Zmor_006741</name>
</gene>
<evidence type="ECO:0000313" key="2">
    <source>
        <dbReference type="EMBL" id="KAJ3662390.1"/>
    </source>
</evidence>
<reference evidence="2" key="1">
    <citation type="journal article" date="2023" name="G3 (Bethesda)">
        <title>Whole genome assemblies of Zophobas morio and Tenebrio molitor.</title>
        <authorList>
            <person name="Kaur S."/>
            <person name="Stinson S.A."/>
            <person name="diCenzo G.C."/>
        </authorList>
    </citation>
    <scope>NUCLEOTIDE SEQUENCE</scope>
    <source>
        <strain evidence="2">QUZm001</strain>
    </source>
</reference>
<accession>A0AA38MLP6</accession>
<dbReference type="EMBL" id="JALNTZ010000002">
    <property type="protein sequence ID" value="KAJ3662390.1"/>
    <property type="molecule type" value="Genomic_DNA"/>
</dbReference>
<organism evidence="2 3">
    <name type="scientific">Zophobas morio</name>
    <dbReference type="NCBI Taxonomy" id="2755281"/>
    <lineage>
        <taxon>Eukaryota</taxon>
        <taxon>Metazoa</taxon>
        <taxon>Ecdysozoa</taxon>
        <taxon>Arthropoda</taxon>
        <taxon>Hexapoda</taxon>
        <taxon>Insecta</taxon>
        <taxon>Pterygota</taxon>
        <taxon>Neoptera</taxon>
        <taxon>Endopterygota</taxon>
        <taxon>Coleoptera</taxon>
        <taxon>Polyphaga</taxon>
        <taxon>Cucujiformia</taxon>
        <taxon>Tenebrionidae</taxon>
        <taxon>Zophobas</taxon>
    </lineage>
</organism>
<feature type="region of interest" description="Disordered" evidence="1">
    <location>
        <begin position="268"/>
        <end position="291"/>
    </location>
</feature>